<dbReference type="SUPFAM" id="SSF48452">
    <property type="entry name" value="TPR-like"/>
    <property type="match status" value="1"/>
</dbReference>
<keyword evidence="1" id="KW-0677">Repeat</keyword>
<dbReference type="SMART" id="SM00028">
    <property type="entry name" value="TPR"/>
    <property type="match status" value="5"/>
</dbReference>
<dbReference type="AlphaFoldDB" id="A0A9N9IF69"/>
<comment type="caution">
    <text evidence="3">The sequence shown here is derived from an EMBL/GenBank/DDBJ whole genome shotgun (WGS) entry which is preliminary data.</text>
</comment>
<name>A0A9N9IF69_9GLOM</name>
<dbReference type="Gene3D" id="1.25.40.10">
    <property type="entry name" value="Tetratricopeptide repeat domain"/>
    <property type="match status" value="2"/>
</dbReference>
<accession>A0A9N9IF69</accession>
<dbReference type="InterPro" id="IPR011990">
    <property type="entry name" value="TPR-like_helical_dom_sf"/>
</dbReference>
<protein>
    <submittedName>
        <fullName evidence="3">16467_t:CDS:1</fullName>
    </submittedName>
</protein>
<dbReference type="InterPro" id="IPR019734">
    <property type="entry name" value="TPR_rpt"/>
</dbReference>
<proteinExistence type="predicted"/>
<keyword evidence="2" id="KW-0802">TPR repeat</keyword>
<dbReference type="PANTHER" id="PTHR44858:SF1">
    <property type="entry name" value="UDP-N-ACETYLGLUCOSAMINE--PEPTIDE N-ACETYLGLUCOSAMINYLTRANSFERASE SPINDLY-RELATED"/>
    <property type="match status" value="1"/>
</dbReference>
<dbReference type="OrthoDB" id="1926212at2759"/>
<organism evidence="3 4">
    <name type="scientific">Dentiscutata erythropus</name>
    <dbReference type="NCBI Taxonomy" id="1348616"/>
    <lineage>
        <taxon>Eukaryota</taxon>
        <taxon>Fungi</taxon>
        <taxon>Fungi incertae sedis</taxon>
        <taxon>Mucoromycota</taxon>
        <taxon>Glomeromycotina</taxon>
        <taxon>Glomeromycetes</taxon>
        <taxon>Diversisporales</taxon>
        <taxon>Gigasporaceae</taxon>
        <taxon>Dentiscutata</taxon>
    </lineage>
</organism>
<evidence type="ECO:0000313" key="3">
    <source>
        <dbReference type="EMBL" id="CAG8733172.1"/>
    </source>
</evidence>
<dbReference type="PANTHER" id="PTHR44858">
    <property type="entry name" value="TETRATRICOPEPTIDE REPEAT PROTEIN 6"/>
    <property type="match status" value="1"/>
</dbReference>
<evidence type="ECO:0000313" key="4">
    <source>
        <dbReference type="Proteomes" id="UP000789405"/>
    </source>
</evidence>
<evidence type="ECO:0000256" key="1">
    <source>
        <dbReference type="ARBA" id="ARBA00022737"/>
    </source>
</evidence>
<dbReference type="EMBL" id="CAJVPY010012297">
    <property type="protein sequence ID" value="CAG8733172.1"/>
    <property type="molecule type" value="Genomic_DNA"/>
</dbReference>
<keyword evidence="4" id="KW-1185">Reference proteome</keyword>
<sequence length="292" mass="34163">MNCSTSFLDQHDYAYHDYNRRPGHALAFDNYINCKTNFTSFSCANHNSKCNSRHKLQKYFYKILNVFKKSSKKHNPNYQKAIQALEDLQYNEAIYLFTQILKEYPQSYSVRCDRAYAAYQIEDWGRAINDLNYAISKRPKKTRAYSLRGEVYRLRFMYDKALVDLNKSLKIQKSIFALRSRSEIYSSTQRYREALLDLDLALAMKPQNIFILVRRAKIHCLLGLYDKALKDLNYALELDTTNAVSILAIRGDICRIIGRHDLAHVDLESALRCKEDITVLERRGMNGLWSFG</sequence>
<evidence type="ECO:0000256" key="2">
    <source>
        <dbReference type="ARBA" id="ARBA00022803"/>
    </source>
</evidence>
<reference evidence="3" key="1">
    <citation type="submission" date="2021-06" db="EMBL/GenBank/DDBJ databases">
        <authorList>
            <person name="Kallberg Y."/>
            <person name="Tangrot J."/>
            <person name="Rosling A."/>
        </authorList>
    </citation>
    <scope>NUCLEOTIDE SEQUENCE</scope>
    <source>
        <strain evidence="3">MA453B</strain>
    </source>
</reference>
<dbReference type="Proteomes" id="UP000789405">
    <property type="component" value="Unassembled WGS sequence"/>
</dbReference>
<dbReference type="InterPro" id="IPR050498">
    <property type="entry name" value="Ycf3"/>
</dbReference>
<gene>
    <name evidence="3" type="ORF">DERYTH_LOCUS15305</name>
</gene>